<reference evidence="7" key="1">
    <citation type="submission" date="2021-02" db="EMBL/GenBank/DDBJ databases">
        <authorList>
            <person name="Han P."/>
        </authorList>
    </citation>
    <scope>NUCLEOTIDE SEQUENCE</scope>
    <source>
        <strain evidence="7">Candidatus Nitrosotenuis uzonensis 5A</strain>
    </source>
</reference>
<organism evidence="7 8">
    <name type="scientific">Candidatus Nitrosotenuis uzonensis</name>
    <dbReference type="NCBI Taxonomy" id="1407055"/>
    <lineage>
        <taxon>Archaea</taxon>
        <taxon>Nitrososphaerota</taxon>
        <taxon>Candidatus Nitrosotenuis</taxon>
    </lineage>
</organism>
<dbReference type="Gene3D" id="3.40.630.30">
    <property type="match status" value="1"/>
</dbReference>
<dbReference type="GO" id="GO:0044038">
    <property type="term" value="P:cell wall macromolecule biosynthetic process"/>
    <property type="evidence" value="ECO:0007669"/>
    <property type="project" value="InterPro"/>
</dbReference>
<accession>A0A812F2U4</accession>
<evidence type="ECO:0000256" key="5">
    <source>
        <dbReference type="ARBA" id="ARBA00023315"/>
    </source>
</evidence>
<evidence type="ECO:0000256" key="6">
    <source>
        <dbReference type="ARBA" id="ARBA00023316"/>
    </source>
</evidence>
<evidence type="ECO:0008006" key="9">
    <source>
        <dbReference type="Google" id="ProtNLM"/>
    </source>
</evidence>
<dbReference type="AlphaFoldDB" id="A0A812F2U4"/>
<evidence type="ECO:0000256" key="3">
    <source>
        <dbReference type="ARBA" id="ARBA00022960"/>
    </source>
</evidence>
<dbReference type="InterPro" id="IPR003447">
    <property type="entry name" value="FEMABX"/>
</dbReference>
<evidence type="ECO:0000256" key="2">
    <source>
        <dbReference type="ARBA" id="ARBA00022679"/>
    </source>
</evidence>
<evidence type="ECO:0000313" key="8">
    <source>
        <dbReference type="Proteomes" id="UP000655759"/>
    </source>
</evidence>
<sequence length="333" mass="39231">MAIQTKISESPDDEWNIRLLNSRYSTIHQTVDYTEYIKAVNNMPSYYVTFHNNGQVLGQMVLHKISRLRKKLEPKLGDIPLFSKLLNLTKTIKPMYVWHFGPVIFNIDYKNEIFHEISKLRKTLNAPIYGSIHPLLERSIELVENGWKERKTHTFLIDLSLTTEQLWNNIDRHSGRKAVKRAQNKQVIIKPIESLDDLKIHHQLLNEGMEIAGLGTYPFVYIKKSWEMLKNVGQFGFIAWHGNYPLASTLVTTFNGYMNEWGFARSKYDRDNLLNGPDIIKWHLIEWGHNNRFRIFDLTGVNPDSHNKKDQGIYKFKKKWGGQLREWYHYNIS</sequence>
<dbReference type="GO" id="GO:0016755">
    <property type="term" value="F:aminoacyltransferase activity"/>
    <property type="evidence" value="ECO:0007669"/>
    <property type="project" value="InterPro"/>
</dbReference>
<dbReference type="GO" id="GO:0071555">
    <property type="term" value="P:cell wall organization"/>
    <property type="evidence" value="ECO:0007669"/>
    <property type="project" value="UniProtKB-KW"/>
</dbReference>
<dbReference type="PANTHER" id="PTHR36174">
    <property type="entry name" value="LIPID II:GLYCINE GLYCYLTRANSFERASE"/>
    <property type="match status" value="1"/>
</dbReference>
<comment type="similarity">
    <text evidence="1">Belongs to the FemABX family.</text>
</comment>
<evidence type="ECO:0000256" key="4">
    <source>
        <dbReference type="ARBA" id="ARBA00022984"/>
    </source>
</evidence>
<gene>
    <name evidence="7" type="ORF">NUZ5A_20423</name>
</gene>
<keyword evidence="2" id="KW-0808">Transferase</keyword>
<proteinExistence type="inferred from homology"/>
<comment type="caution">
    <text evidence="7">The sequence shown here is derived from an EMBL/GenBank/DDBJ whole genome shotgun (WGS) entry which is preliminary data.</text>
</comment>
<keyword evidence="5" id="KW-0012">Acyltransferase</keyword>
<dbReference type="InterPro" id="IPR016181">
    <property type="entry name" value="Acyl_CoA_acyltransferase"/>
</dbReference>
<dbReference type="EMBL" id="CAJNAQ010000002">
    <property type="protein sequence ID" value="CAE6488184.1"/>
    <property type="molecule type" value="Genomic_DNA"/>
</dbReference>
<evidence type="ECO:0000313" key="7">
    <source>
        <dbReference type="EMBL" id="CAE6488184.1"/>
    </source>
</evidence>
<dbReference type="RefSeq" id="WP_205098209.1">
    <property type="nucleotide sequence ID" value="NZ_CAJNAQ010000002.1"/>
</dbReference>
<name>A0A812F2U4_9ARCH</name>
<dbReference type="PROSITE" id="PS51191">
    <property type="entry name" value="FEMABX"/>
    <property type="match status" value="1"/>
</dbReference>
<dbReference type="SUPFAM" id="SSF55729">
    <property type="entry name" value="Acyl-CoA N-acyltransferases (Nat)"/>
    <property type="match status" value="1"/>
</dbReference>
<dbReference type="GO" id="GO:0008360">
    <property type="term" value="P:regulation of cell shape"/>
    <property type="evidence" value="ECO:0007669"/>
    <property type="project" value="UniProtKB-KW"/>
</dbReference>
<keyword evidence="6" id="KW-0961">Cell wall biogenesis/degradation</keyword>
<keyword evidence="4" id="KW-0573">Peptidoglycan synthesis</keyword>
<dbReference type="InterPro" id="IPR050644">
    <property type="entry name" value="PG_Glycine_Bridge_Synth"/>
</dbReference>
<keyword evidence="3" id="KW-0133">Cell shape</keyword>
<evidence type="ECO:0000256" key="1">
    <source>
        <dbReference type="ARBA" id="ARBA00009943"/>
    </source>
</evidence>
<dbReference type="Proteomes" id="UP000655759">
    <property type="component" value="Unassembled WGS sequence"/>
</dbReference>
<protein>
    <recommendedName>
        <fullName evidence="9">BioF2-like acetyltransferase domain-containing protein</fullName>
    </recommendedName>
</protein>
<dbReference type="PANTHER" id="PTHR36174:SF1">
    <property type="entry name" value="LIPID II:GLYCINE GLYCYLTRANSFERASE"/>
    <property type="match status" value="1"/>
</dbReference>